<feature type="transmembrane region" description="Helical" evidence="5">
    <location>
        <begin position="6"/>
        <end position="28"/>
    </location>
</feature>
<evidence type="ECO:0000256" key="2">
    <source>
        <dbReference type="ARBA" id="ARBA00022630"/>
    </source>
</evidence>
<reference evidence="7 8" key="1">
    <citation type="journal article" date="2013" name="BMC Genomics">
        <title>The genome and transcriptome of the pine saprophyte Ophiostoma piceae, and a comparison with the bark beetle-associated pine pathogen Grosmannia clavigera.</title>
        <authorList>
            <person name="Haridas S."/>
            <person name="Wang Y."/>
            <person name="Lim L."/>
            <person name="Massoumi Alamouti S."/>
            <person name="Jackman S."/>
            <person name="Docking R."/>
            <person name="Robertson G."/>
            <person name="Birol I."/>
            <person name="Bohlmann J."/>
            <person name="Breuil C."/>
        </authorList>
    </citation>
    <scope>NUCLEOTIDE SEQUENCE [LARGE SCALE GENOMIC DNA]</scope>
    <source>
        <strain evidence="7 8">UAMH 11346</strain>
    </source>
</reference>
<dbReference type="Gene3D" id="3.50.50.100">
    <property type="match status" value="1"/>
</dbReference>
<dbReference type="eggNOG" id="KOG1336">
    <property type="taxonomic scope" value="Eukaryota"/>
</dbReference>
<dbReference type="EMBL" id="KE148172">
    <property type="protein sequence ID" value="EPE02961.1"/>
    <property type="molecule type" value="Genomic_DNA"/>
</dbReference>
<dbReference type="PANTHER" id="PTHR43735:SF3">
    <property type="entry name" value="FERROPTOSIS SUPPRESSOR PROTEIN 1"/>
    <property type="match status" value="1"/>
</dbReference>
<dbReference type="VEuPathDB" id="FungiDB:F503_08838"/>
<evidence type="ECO:0000259" key="6">
    <source>
        <dbReference type="Pfam" id="PF07992"/>
    </source>
</evidence>
<evidence type="ECO:0000313" key="7">
    <source>
        <dbReference type="EMBL" id="EPE02961.1"/>
    </source>
</evidence>
<keyword evidence="5" id="KW-1133">Transmembrane helix</keyword>
<keyword evidence="4" id="KW-0560">Oxidoreductase</keyword>
<dbReference type="GO" id="GO:0005737">
    <property type="term" value="C:cytoplasm"/>
    <property type="evidence" value="ECO:0007669"/>
    <property type="project" value="TreeGrafter"/>
</dbReference>
<dbReference type="Pfam" id="PF07992">
    <property type="entry name" value="Pyr_redox_2"/>
    <property type="match status" value="1"/>
</dbReference>
<dbReference type="InterPro" id="IPR023753">
    <property type="entry name" value="FAD/NAD-binding_dom"/>
</dbReference>
<evidence type="ECO:0000256" key="3">
    <source>
        <dbReference type="ARBA" id="ARBA00022827"/>
    </source>
</evidence>
<dbReference type="GO" id="GO:0004174">
    <property type="term" value="F:electron-transferring-flavoprotein dehydrogenase activity"/>
    <property type="evidence" value="ECO:0007669"/>
    <property type="project" value="TreeGrafter"/>
</dbReference>
<keyword evidence="5" id="KW-0472">Membrane</keyword>
<evidence type="ECO:0000256" key="1">
    <source>
        <dbReference type="ARBA" id="ARBA00006442"/>
    </source>
</evidence>
<proteinExistence type="inferred from homology"/>
<comment type="similarity">
    <text evidence="1">Belongs to the FAD-dependent oxidoreductase family.</text>
</comment>
<keyword evidence="2" id="KW-0285">Flavoprotein</keyword>
<dbReference type="OMA" id="APNTHFF"/>
<dbReference type="PRINTS" id="PR00411">
    <property type="entry name" value="PNDRDTASEI"/>
</dbReference>
<name>S3BU49_OPHP1</name>
<dbReference type="GO" id="GO:0050660">
    <property type="term" value="F:flavin adenine dinucleotide binding"/>
    <property type="evidence" value="ECO:0007669"/>
    <property type="project" value="TreeGrafter"/>
</dbReference>
<protein>
    <submittedName>
        <fullName evidence="7">Fad binding protein</fullName>
    </submittedName>
</protein>
<sequence>MLLDDIAPYVTPYYILPSLLALAALPLLRKATRSSPTFAAQTSAAMPDHTVVVLGAGFVGVAMAHHLLKHTPADVASLKVVLVAPNDALYWNVAAPRGFLPADDDKVDSAKGTPGFGDDKLFYPLAPLFAKYNASGAARFEQLVGRATRLDPDAQTVDVAIIGGTSSTTTTVAYDTLLVATGSDIVGGVPFKILSSGGTAETKAALAAYRAAIGAAKHIVVAGGGMTGVELAGELGSAYGKTKAIQLIVSEAAPLAVYGVKDGVQQQALGQLKGLGVTVVAGTRVAGTEVQGQKTVLTLEGKTSDTLATDVYIPAFGITFNTQFVPAKLLDTSATGKGRVRTRKTLQAEGYDNIFVAGDAANLQAPSLKNADDQVQVLSAQLQTYLKALAAKEPAALSEFPAGQGLVVAVSIGPGGGTGQVGSWRLFSFLLWVLKARFLGTNYAGEIAAGTRTPGNSKW</sequence>
<evidence type="ECO:0000256" key="5">
    <source>
        <dbReference type="SAM" id="Phobius"/>
    </source>
</evidence>
<dbReference type="PRINTS" id="PR00368">
    <property type="entry name" value="FADPNR"/>
</dbReference>
<dbReference type="OrthoDB" id="202203at2759"/>
<accession>S3BU49</accession>
<organism evidence="7 8">
    <name type="scientific">Ophiostoma piceae (strain UAMH 11346)</name>
    <name type="common">Sap stain fungus</name>
    <dbReference type="NCBI Taxonomy" id="1262450"/>
    <lineage>
        <taxon>Eukaryota</taxon>
        <taxon>Fungi</taxon>
        <taxon>Dikarya</taxon>
        <taxon>Ascomycota</taxon>
        <taxon>Pezizomycotina</taxon>
        <taxon>Sordariomycetes</taxon>
        <taxon>Sordariomycetidae</taxon>
        <taxon>Ophiostomatales</taxon>
        <taxon>Ophiostomataceae</taxon>
        <taxon>Ophiostoma</taxon>
    </lineage>
</organism>
<dbReference type="HOGENOM" id="CLU_019845_6_2_1"/>
<keyword evidence="8" id="KW-1185">Reference proteome</keyword>
<dbReference type="PANTHER" id="PTHR43735">
    <property type="entry name" value="APOPTOSIS-INDUCING FACTOR 1"/>
    <property type="match status" value="1"/>
</dbReference>
<keyword evidence="5" id="KW-0812">Transmembrane</keyword>
<feature type="transmembrane region" description="Helical" evidence="5">
    <location>
        <begin position="49"/>
        <end position="68"/>
    </location>
</feature>
<evidence type="ECO:0000313" key="8">
    <source>
        <dbReference type="Proteomes" id="UP000016923"/>
    </source>
</evidence>
<keyword evidence="3" id="KW-0274">FAD</keyword>
<dbReference type="InterPro" id="IPR036188">
    <property type="entry name" value="FAD/NAD-bd_sf"/>
</dbReference>
<dbReference type="AlphaFoldDB" id="S3BU49"/>
<dbReference type="STRING" id="1262450.S3BU49"/>
<dbReference type="SUPFAM" id="SSF51905">
    <property type="entry name" value="FAD/NAD(P)-binding domain"/>
    <property type="match status" value="1"/>
</dbReference>
<feature type="domain" description="FAD/NAD(P)-binding" evidence="6">
    <location>
        <begin position="50"/>
        <end position="371"/>
    </location>
</feature>
<evidence type="ECO:0000256" key="4">
    <source>
        <dbReference type="ARBA" id="ARBA00023002"/>
    </source>
</evidence>
<dbReference type="Proteomes" id="UP000016923">
    <property type="component" value="Unassembled WGS sequence"/>
</dbReference>
<gene>
    <name evidence="7" type="ORF">F503_08838</name>
</gene>